<feature type="transmembrane region" description="Helical" evidence="7">
    <location>
        <begin position="626"/>
        <end position="647"/>
    </location>
</feature>
<feature type="transmembrane region" description="Helical" evidence="7">
    <location>
        <begin position="584"/>
        <end position="605"/>
    </location>
</feature>
<feature type="transmembrane region" description="Helical" evidence="7">
    <location>
        <begin position="275"/>
        <end position="297"/>
    </location>
</feature>
<accession>A0ABP8QZ61</accession>
<keyword evidence="5 7" id="KW-0472">Membrane</keyword>
<dbReference type="EMBL" id="BAABHF010000048">
    <property type="protein sequence ID" value="GAA4513866.1"/>
    <property type="molecule type" value="Genomic_DNA"/>
</dbReference>
<dbReference type="PROSITE" id="PS50156">
    <property type="entry name" value="SSD"/>
    <property type="match status" value="1"/>
</dbReference>
<feature type="transmembrane region" description="Helical" evidence="7">
    <location>
        <begin position="516"/>
        <end position="534"/>
    </location>
</feature>
<dbReference type="PANTHER" id="PTHR33406">
    <property type="entry name" value="MEMBRANE PROTEIN MJ1562-RELATED"/>
    <property type="match status" value="1"/>
</dbReference>
<comment type="subcellular location">
    <subcellularLocation>
        <location evidence="1">Cell membrane</location>
        <topology evidence="1">Multi-pass membrane protein</topology>
    </subcellularLocation>
</comment>
<evidence type="ECO:0000259" key="8">
    <source>
        <dbReference type="PROSITE" id="PS50156"/>
    </source>
</evidence>
<evidence type="ECO:0000313" key="9">
    <source>
        <dbReference type="EMBL" id="GAA4513866.1"/>
    </source>
</evidence>
<reference evidence="10" key="1">
    <citation type="journal article" date="2019" name="Int. J. Syst. Evol. Microbiol.">
        <title>The Global Catalogue of Microorganisms (GCM) 10K type strain sequencing project: providing services to taxonomists for standard genome sequencing and annotation.</title>
        <authorList>
            <consortium name="The Broad Institute Genomics Platform"/>
            <consortium name="The Broad Institute Genome Sequencing Center for Infectious Disease"/>
            <person name="Wu L."/>
            <person name="Ma J."/>
        </authorList>
    </citation>
    <scope>NUCLEOTIDE SEQUENCE [LARGE SCALE GENOMIC DNA]</scope>
    <source>
        <strain evidence="10">JCM 17933</strain>
    </source>
</reference>
<feature type="transmembrane region" description="Helical" evidence="7">
    <location>
        <begin position="659"/>
        <end position="678"/>
    </location>
</feature>
<evidence type="ECO:0000256" key="5">
    <source>
        <dbReference type="ARBA" id="ARBA00023136"/>
    </source>
</evidence>
<evidence type="ECO:0000256" key="4">
    <source>
        <dbReference type="ARBA" id="ARBA00022989"/>
    </source>
</evidence>
<protein>
    <submittedName>
        <fullName evidence="9">MMPL family transporter</fullName>
    </submittedName>
</protein>
<feature type="transmembrane region" description="Helical" evidence="7">
    <location>
        <begin position="361"/>
        <end position="379"/>
    </location>
</feature>
<dbReference type="InterPro" id="IPR000731">
    <property type="entry name" value="SSD"/>
</dbReference>
<keyword evidence="3 7" id="KW-0812">Transmembrane</keyword>
<comment type="caution">
    <text evidence="9">The sequence shown here is derived from an EMBL/GenBank/DDBJ whole genome shotgun (WGS) entry which is preliminary data.</text>
</comment>
<organism evidence="9 10">
    <name type="scientific">Actinoallomurus oryzae</name>
    <dbReference type="NCBI Taxonomy" id="502180"/>
    <lineage>
        <taxon>Bacteria</taxon>
        <taxon>Bacillati</taxon>
        <taxon>Actinomycetota</taxon>
        <taxon>Actinomycetes</taxon>
        <taxon>Streptosporangiales</taxon>
        <taxon>Thermomonosporaceae</taxon>
        <taxon>Actinoallomurus</taxon>
    </lineage>
</organism>
<evidence type="ECO:0000256" key="1">
    <source>
        <dbReference type="ARBA" id="ARBA00004651"/>
    </source>
</evidence>
<feature type="transmembrane region" description="Helical" evidence="7">
    <location>
        <begin position="201"/>
        <end position="221"/>
    </location>
</feature>
<evidence type="ECO:0000256" key="3">
    <source>
        <dbReference type="ARBA" id="ARBA00022692"/>
    </source>
</evidence>
<evidence type="ECO:0000256" key="2">
    <source>
        <dbReference type="ARBA" id="ARBA00022475"/>
    </source>
</evidence>
<sequence length="726" mass="76557">MKSNVAARLGGWSARHRKTAICGWLLFVVAAVLIGGMVGQQSLTDGEDGVGDSGRAERIIDDAGITKPASEMVLVHSATVNGFRAALPDVMRAVRSSGRTTAPREPLVSRDRHDALVQFDMTGDPKTAGDRVVPVQKAVAAVRARHPEVRIEQFGDASGDHWFDQTLGKDFSRAELTAVPLALGILLVAFAALLAAVVPVVIAVTAFLAANGLLAVVSHGLHMDGSASSVMLLMGLAVGVDYCLFYLRREREERAAGRDRETALRIAAATSGRSVLVSGLTVMVAMAGMFFSGMLLFDGFAVATILVVLIAVLGSVTVLPALLSLLGDKVEFGRIPFLRRRRSTGRFWDAVLRPVLRRPGISAALAAGVLLVLAAPALGMHTEKLGIDQQVPRDTPLIQTYDHITAAFPGGPDPATVVLKAKDIEAPAVKSAIASFESAVRGDPEFGQSVRTRVYAGPDVAIVEVPLAGSGSDATSQHALKTLRAMVPGAFGRVAEAHVAGTLAFSDDWNDQLRGSIVPVFAFVLGVTFLLMLVSFRSLPIAATAIVLNLLSVGAAYGVMVAVFQHGWGASLVGTQGVGAIEAWLPLFVFVVLFGLSMDYHVFVVSRIREAYDRGVPTSRAVAEGIRSTAGAVTSAATIMVAVFAVFGTLSMQDFKQMGVGLAVAVLLDATVVRAVLLPSAMRLLGERNWYLPRWLGWLPNLSHGEEPAPPPPAAPAPVYAADLGQ</sequence>
<dbReference type="InterPro" id="IPR004869">
    <property type="entry name" value="MMPL_dom"/>
</dbReference>
<keyword evidence="2" id="KW-1003">Cell membrane</keyword>
<gene>
    <name evidence="9" type="ORF">GCM10023191_081590</name>
</gene>
<dbReference type="Gene3D" id="1.20.1640.10">
    <property type="entry name" value="Multidrug efflux transporter AcrB transmembrane domain"/>
    <property type="match status" value="2"/>
</dbReference>
<feature type="domain" description="SSD" evidence="8">
    <location>
        <begin position="196"/>
        <end position="325"/>
    </location>
</feature>
<keyword evidence="4 7" id="KW-1133">Transmembrane helix</keyword>
<feature type="transmembrane region" description="Helical" evidence="7">
    <location>
        <begin position="21"/>
        <end position="39"/>
    </location>
</feature>
<feature type="transmembrane region" description="Helical" evidence="7">
    <location>
        <begin position="541"/>
        <end position="564"/>
    </location>
</feature>
<evidence type="ECO:0000256" key="6">
    <source>
        <dbReference type="SAM" id="MobiDB-lite"/>
    </source>
</evidence>
<proteinExistence type="predicted"/>
<name>A0ABP8QZ61_9ACTN</name>
<dbReference type="InterPro" id="IPR050545">
    <property type="entry name" value="Mycobact_MmpL"/>
</dbReference>
<evidence type="ECO:0000256" key="7">
    <source>
        <dbReference type="SAM" id="Phobius"/>
    </source>
</evidence>
<keyword evidence="10" id="KW-1185">Reference proteome</keyword>
<evidence type="ECO:0000313" key="10">
    <source>
        <dbReference type="Proteomes" id="UP001500503"/>
    </source>
</evidence>
<feature type="transmembrane region" description="Helical" evidence="7">
    <location>
        <begin position="176"/>
        <end position="194"/>
    </location>
</feature>
<dbReference type="RefSeq" id="WP_345473254.1">
    <property type="nucleotide sequence ID" value="NZ_BAABHF010000048.1"/>
</dbReference>
<dbReference type="Proteomes" id="UP001500503">
    <property type="component" value="Unassembled WGS sequence"/>
</dbReference>
<feature type="transmembrane region" description="Helical" evidence="7">
    <location>
        <begin position="303"/>
        <end position="326"/>
    </location>
</feature>
<feature type="region of interest" description="Disordered" evidence="6">
    <location>
        <begin position="706"/>
        <end position="726"/>
    </location>
</feature>
<dbReference type="Pfam" id="PF03176">
    <property type="entry name" value="MMPL"/>
    <property type="match status" value="2"/>
</dbReference>
<dbReference type="SUPFAM" id="SSF82866">
    <property type="entry name" value="Multidrug efflux transporter AcrB transmembrane domain"/>
    <property type="match status" value="2"/>
</dbReference>
<feature type="transmembrane region" description="Helical" evidence="7">
    <location>
        <begin position="227"/>
        <end position="247"/>
    </location>
</feature>
<dbReference type="PANTHER" id="PTHR33406:SF13">
    <property type="entry name" value="MEMBRANE PROTEIN YDFJ"/>
    <property type="match status" value="1"/>
</dbReference>